<evidence type="ECO:0000259" key="8">
    <source>
        <dbReference type="PROSITE" id="PS50893"/>
    </source>
</evidence>
<feature type="domain" description="ABC transporter" evidence="8">
    <location>
        <begin position="341"/>
        <end position="577"/>
    </location>
</feature>
<evidence type="ECO:0000256" key="1">
    <source>
        <dbReference type="ARBA" id="ARBA00004651"/>
    </source>
</evidence>
<dbReference type="Gene3D" id="1.20.1560.10">
    <property type="entry name" value="ABC transporter type 1, transmembrane domain"/>
    <property type="match status" value="1"/>
</dbReference>
<dbReference type="InterPro" id="IPR039421">
    <property type="entry name" value="Type_1_exporter"/>
</dbReference>
<feature type="transmembrane region" description="Helical" evidence="7">
    <location>
        <begin position="61"/>
        <end position="85"/>
    </location>
</feature>
<proteinExistence type="predicted"/>
<evidence type="ECO:0000313" key="9">
    <source>
        <dbReference type="EMBL" id="PMC82432.1"/>
    </source>
</evidence>
<dbReference type="InterPro" id="IPR003439">
    <property type="entry name" value="ABC_transporter-like_ATP-bd"/>
</dbReference>
<dbReference type="Gene3D" id="3.40.50.300">
    <property type="entry name" value="P-loop containing nucleotide triphosphate hydrolases"/>
    <property type="match status" value="1"/>
</dbReference>
<dbReference type="InterPro" id="IPR003593">
    <property type="entry name" value="AAA+_ATPase"/>
</dbReference>
<dbReference type="PANTHER" id="PTHR43394:SF1">
    <property type="entry name" value="ATP-BINDING CASSETTE SUB-FAMILY B MEMBER 10, MITOCHONDRIAL"/>
    <property type="match status" value="1"/>
</dbReference>
<evidence type="ECO:0000256" key="5">
    <source>
        <dbReference type="ARBA" id="ARBA00022989"/>
    </source>
</evidence>
<keyword evidence="2 7" id="KW-0812">Transmembrane</keyword>
<dbReference type="PANTHER" id="PTHR43394">
    <property type="entry name" value="ATP-DEPENDENT PERMEASE MDL1, MITOCHONDRIAL"/>
    <property type="match status" value="1"/>
</dbReference>
<dbReference type="AlphaFoldDB" id="A0A2N6UKN9"/>
<dbReference type="GO" id="GO:0005886">
    <property type="term" value="C:plasma membrane"/>
    <property type="evidence" value="ECO:0007669"/>
    <property type="project" value="UniProtKB-SubCell"/>
</dbReference>
<evidence type="ECO:0000256" key="7">
    <source>
        <dbReference type="SAM" id="Phobius"/>
    </source>
</evidence>
<dbReference type="Proteomes" id="UP000235658">
    <property type="component" value="Unassembled WGS sequence"/>
</dbReference>
<evidence type="ECO:0000256" key="2">
    <source>
        <dbReference type="ARBA" id="ARBA00022692"/>
    </source>
</evidence>
<dbReference type="Pfam" id="PF00005">
    <property type="entry name" value="ABC_tran"/>
    <property type="match status" value="1"/>
</dbReference>
<dbReference type="CDD" id="cd03228">
    <property type="entry name" value="ABCC_MRP_Like"/>
    <property type="match status" value="1"/>
</dbReference>
<dbReference type="SMART" id="SM00382">
    <property type="entry name" value="AAA"/>
    <property type="match status" value="1"/>
</dbReference>
<keyword evidence="4 9" id="KW-0067">ATP-binding</keyword>
<sequence length="586" mass="68568">MPFRLFMKELKYIFRSMAKYEPSMYLLIILYSIFIGLKPFIWIISPAYILKNYQNGLDFMLGFFILLLVLSTIISFFESFIMGNYRMKMNNIRYKYMNMVTKYALYLPYEEKTKKSESEKINSANKAVDSPFLGAGAVMMTLPEFLASLTSIAGFLWIFLKIGGIILSLIITLTIISTYIANKIPREFSKFWNDQNENYNKFTKLNNELRSPLSKQDILIFDFINLFKSFYKKTNQDRIAYLVRTDKKTFKIYSLVRLINFIRDALIMYWLITNLMSEKLDIGDFYVYFTAILAFVNFNNLFMWIFNDFFDNLTRFKPFFKIINPYQKSFENKDLPKNLKIDLVNLSFKYPNSDKYVLKNINLTINNNESIALVGENGAGKSTLALILAGFYKSYEGEIFINGENFKKLDYDYNSLVSAVFQDSQILPFSIKENILLNDSNRNLEKTYELTHLNKIIESYDKKDNQTLLRILDDDGVDLSGGQKQKLYLARSIEKNSSKLLILDEPTAQLDALAERELYTLYNDLTKNKSSIFISHRLASTKFCNRIVYLKDGKIKSTGSHEELMKNDSDYKDLYNLQAKNYKEKV</sequence>
<dbReference type="GO" id="GO:0015421">
    <property type="term" value="F:ABC-type oligopeptide transporter activity"/>
    <property type="evidence" value="ECO:0007669"/>
    <property type="project" value="TreeGrafter"/>
</dbReference>
<keyword evidence="5 7" id="KW-1133">Transmembrane helix</keyword>
<dbReference type="InterPro" id="IPR036640">
    <property type="entry name" value="ABC1_TM_sf"/>
</dbReference>
<feature type="transmembrane region" description="Helical" evidence="7">
    <location>
        <begin position="132"/>
        <end position="156"/>
    </location>
</feature>
<dbReference type="EMBL" id="PNHP01000001">
    <property type="protein sequence ID" value="PMC82432.1"/>
    <property type="molecule type" value="Genomic_DNA"/>
</dbReference>
<keyword evidence="3" id="KW-0547">Nucleotide-binding</keyword>
<feature type="transmembrane region" description="Helical" evidence="7">
    <location>
        <begin position="285"/>
        <end position="306"/>
    </location>
</feature>
<comment type="subcellular location">
    <subcellularLocation>
        <location evidence="1">Cell membrane</location>
        <topology evidence="1">Multi-pass membrane protein</topology>
    </subcellularLocation>
</comment>
<reference evidence="9 10" key="1">
    <citation type="submission" date="2017-09" db="EMBL/GenBank/DDBJ databases">
        <title>Bacterial strain isolated from the female urinary microbiota.</title>
        <authorList>
            <person name="Thomas-White K."/>
            <person name="Kumar N."/>
            <person name="Forster S."/>
            <person name="Putonti C."/>
            <person name="Lawley T."/>
            <person name="Wolfe A.J."/>
        </authorList>
    </citation>
    <scope>NUCLEOTIDE SEQUENCE [LARGE SCALE GENOMIC DNA]</scope>
    <source>
        <strain evidence="9 10">UMB0204</strain>
    </source>
</reference>
<dbReference type="SUPFAM" id="SSF90123">
    <property type="entry name" value="ABC transporter transmembrane region"/>
    <property type="match status" value="1"/>
</dbReference>
<dbReference type="GO" id="GO:0016887">
    <property type="term" value="F:ATP hydrolysis activity"/>
    <property type="evidence" value="ECO:0007669"/>
    <property type="project" value="InterPro"/>
</dbReference>
<evidence type="ECO:0000256" key="3">
    <source>
        <dbReference type="ARBA" id="ARBA00022741"/>
    </source>
</evidence>
<evidence type="ECO:0000256" key="4">
    <source>
        <dbReference type="ARBA" id="ARBA00022840"/>
    </source>
</evidence>
<keyword evidence="6 7" id="KW-0472">Membrane</keyword>
<dbReference type="SUPFAM" id="SSF52540">
    <property type="entry name" value="P-loop containing nucleoside triphosphate hydrolases"/>
    <property type="match status" value="1"/>
</dbReference>
<feature type="transmembrane region" description="Helical" evidence="7">
    <location>
        <begin position="25"/>
        <end position="49"/>
    </location>
</feature>
<feature type="transmembrane region" description="Helical" evidence="7">
    <location>
        <begin position="252"/>
        <end position="273"/>
    </location>
</feature>
<evidence type="ECO:0000313" key="10">
    <source>
        <dbReference type="Proteomes" id="UP000235658"/>
    </source>
</evidence>
<dbReference type="GO" id="GO:0005524">
    <property type="term" value="F:ATP binding"/>
    <property type="evidence" value="ECO:0007669"/>
    <property type="project" value="UniProtKB-KW"/>
</dbReference>
<protein>
    <submittedName>
        <fullName evidence="9">ABC transporter ATP-binding protein</fullName>
    </submittedName>
</protein>
<name>A0A2N6UKN9_9FIRM</name>
<accession>A0A2N6UKN9</accession>
<dbReference type="PROSITE" id="PS50893">
    <property type="entry name" value="ABC_TRANSPORTER_2"/>
    <property type="match status" value="1"/>
</dbReference>
<organism evidence="9 10">
    <name type="scientific">Anaerococcus hydrogenalis</name>
    <dbReference type="NCBI Taxonomy" id="33029"/>
    <lineage>
        <taxon>Bacteria</taxon>
        <taxon>Bacillati</taxon>
        <taxon>Bacillota</taxon>
        <taxon>Tissierellia</taxon>
        <taxon>Tissierellales</taxon>
        <taxon>Peptoniphilaceae</taxon>
        <taxon>Anaerococcus</taxon>
    </lineage>
</organism>
<gene>
    <name evidence="9" type="ORF">CJ192_01520</name>
</gene>
<feature type="transmembrane region" description="Helical" evidence="7">
    <location>
        <begin position="162"/>
        <end position="181"/>
    </location>
</feature>
<comment type="caution">
    <text evidence="9">The sequence shown here is derived from an EMBL/GenBank/DDBJ whole genome shotgun (WGS) entry which is preliminary data.</text>
</comment>
<evidence type="ECO:0000256" key="6">
    <source>
        <dbReference type="ARBA" id="ARBA00023136"/>
    </source>
</evidence>
<dbReference type="InterPro" id="IPR027417">
    <property type="entry name" value="P-loop_NTPase"/>
</dbReference>